<dbReference type="AlphaFoldDB" id="A0A1I6VE15"/>
<protein>
    <submittedName>
        <fullName evidence="2">Uncharacterized protein</fullName>
    </submittedName>
</protein>
<organism evidence="2 3">
    <name type="scientific">Sphingobacterium wenxiniae</name>
    <dbReference type="NCBI Taxonomy" id="683125"/>
    <lineage>
        <taxon>Bacteria</taxon>
        <taxon>Pseudomonadati</taxon>
        <taxon>Bacteroidota</taxon>
        <taxon>Sphingobacteriia</taxon>
        <taxon>Sphingobacteriales</taxon>
        <taxon>Sphingobacteriaceae</taxon>
        <taxon>Sphingobacterium</taxon>
    </lineage>
</organism>
<keyword evidence="1" id="KW-0472">Membrane</keyword>
<keyword evidence="1" id="KW-0812">Transmembrane</keyword>
<dbReference type="STRING" id="683125.SAMN05660206_11321"/>
<dbReference type="Proteomes" id="UP000198785">
    <property type="component" value="Unassembled WGS sequence"/>
</dbReference>
<evidence type="ECO:0000256" key="1">
    <source>
        <dbReference type="SAM" id="Phobius"/>
    </source>
</evidence>
<proteinExistence type="predicted"/>
<name>A0A1I6VE15_9SPHI</name>
<evidence type="ECO:0000313" key="3">
    <source>
        <dbReference type="Proteomes" id="UP000198785"/>
    </source>
</evidence>
<keyword evidence="3" id="KW-1185">Reference proteome</keyword>
<keyword evidence="1" id="KW-1133">Transmembrane helix</keyword>
<accession>A0A1I6VE15</accession>
<sequence length="103" mass="11019">MKHFRFLFLILSVSVTTGIVSPAVLKAQCAMCSLNAENAAANDNAQGKGLNDGILFLLAVPYLIAVGIGILWYKKYRKTQAKSITPLENLGITNSQTSSSTGE</sequence>
<dbReference type="OrthoDB" id="678747at2"/>
<dbReference type="EMBL" id="FOZZ01000013">
    <property type="protein sequence ID" value="SFT11902.1"/>
    <property type="molecule type" value="Genomic_DNA"/>
</dbReference>
<dbReference type="RefSeq" id="WP_093367170.1">
    <property type="nucleotide sequence ID" value="NZ_FOZZ01000013.1"/>
</dbReference>
<feature type="transmembrane region" description="Helical" evidence="1">
    <location>
        <begin position="53"/>
        <end position="73"/>
    </location>
</feature>
<gene>
    <name evidence="2" type="ORF">SAMN05660206_11321</name>
</gene>
<evidence type="ECO:0000313" key="2">
    <source>
        <dbReference type="EMBL" id="SFT11902.1"/>
    </source>
</evidence>
<reference evidence="2 3" key="1">
    <citation type="submission" date="2016-10" db="EMBL/GenBank/DDBJ databases">
        <authorList>
            <person name="de Groot N.N."/>
        </authorList>
    </citation>
    <scope>NUCLEOTIDE SEQUENCE [LARGE SCALE GENOMIC DNA]</scope>
    <source>
        <strain evidence="2 3">DSM 22789</strain>
    </source>
</reference>